<gene>
    <name evidence="2" type="ORF">Pla175_41320</name>
</gene>
<evidence type="ECO:0000256" key="1">
    <source>
        <dbReference type="SAM" id="Phobius"/>
    </source>
</evidence>
<name>A0A518DGW7_9BACT</name>
<proteinExistence type="predicted"/>
<sequence>MEGDRSGATTMLSRTATKRWAWAGRTFVGAVWAVAAVCAIGYLLGGPGWTPIDSAASPDGGTTAVVSQNWSFIDRNLRVTLQRRGEGAERVVFTSPDEGAPDEGARGETERLHWSPDGDFLLLTGEHFFVEADAPRDGDAALYWLYAADTGEMWCNSPQTSLPRFSLSDAQSKGLDFVRGAP</sequence>
<protein>
    <submittedName>
        <fullName evidence="2">Uncharacterized protein</fullName>
    </submittedName>
</protein>
<dbReference type="SUPFAM" id="SSF50969">
    <property type="entry name" value="YVTN repeat-like/Quinoprotein amine dehydrogenase"/>
    <property type="match status" value="1"/>
</dbReference>
<keyword evidence="1" id="KW-1133">Transmembrane helix</keyword>
<accession>A0A518DGW7</accession>
<dbReference type="EMBL" id="CP036291">
    <property type="protein sequence ID" value="QDU90721.1"/>
    <property type="molecule type" value="Genomic_DNA"/>
</dbReference>
<feature type="transmembrane region" description="Helical" evidence="1">
    <location>
        <begin position="20"/>
        <end position="44"/>
    </location>
</feature>
<reference evidence="2 3" key="1">
    <citation type="submission" date="2019-02" db="EMBL/GenBank/DDBJ databases">
        <title>Deep-cultivation of Planctomycetes and their phenomic and genomic characterization uncovers novel biology.</title>
        <authorList>
            <person name="Wiegand S."/>
            <person name="Jogler M."/>
            <person name="Boedeker C."/>
            <person name="Pinto D."/>
            <person name="Vollmers J."/>
            <person name="Rivas-Marin E."/>
            <person name="Kohn T."/>
            <person name="Peeters S.H."/>
            <person name="Heuer A."/>
            <person name="Rast P."/>
            <person name="Oberbeckmann S."/>
            <person name="Bunk B."/>
            <person name="Jeske O."/>
            <person name="Meyerdierks A."/>
            <person name="Storesund J.E."/>
            <person name="Kallscheuer N."/>
            <person name="Luecker S."/>
            <person name="Lage O.M."/>
            <person name="Pohl T."/>
            <person name="Merkel B.J."/>
            <person name="Hornburger P."/>
            <person name="Mueller R.-W."/>
            <person name="Bruemmer F."/>
            <person name="Labrenz M."/>
            <person name="Spormann A.M."/>
            <person name="Op den Camp H."/>
            <person name="Overmann J."/>
            <person name="Amann R."/>
            <person name="Jetten M.S.M."/>
            <person name="Mascher T."/>
            <person name="Medema M.H."/>
            <person name="Devos D.P."/>
            <person name="Kaster A.-K."/>
            <person name="Ovreas L."/>
            <person name="Rohde M."/>
            <person name="Galperin M.Y."/>
            <person name="Jogler C."/>
        </authorList>
    </citation>
    <scope>NUCLEOTIDE SEQUENCE [LARGE SCALE GENOMIC DNA]</scope>
    <source>
        <strain evidence="2 3">Pla175</strain>
    </source>
</reference>
<evidence type="ECO:0000313" key="2">
    <source>
        <dbReference type="EMBL" id="QDU90721.1"/>
    </source>
</evidence>
<dbReference type="KEGG" id="pnd:Pla175_41320"/>
<keyword evidence="1" id="KW-0472">Membrane</keyword>
<keyword evidence="1" id="KW-0812">Transmembrane</keyword>
<organism evidence="2 3">
    <name type="scientific">Pirellulimonas nuda</name>
    <dbReference type="NCBI Taxonomy" id="2528009"/>
    <lineage>
        <taxon>Bacteria</taxon>
        <taxon>Pseudomonadati</taxon>
        <taxon>Planctomycetota</taxon>
        <taxon>Planctomycetia</taxon>
        <taxon>Pirellulales</taxon>
        <taxon>Lacipirellulaceae</taxon>
        <taxon>Pirellulimonas</taxon>
    </lineage>
</organism>
<dbReference type="Proteomes" id="UP000317429">
    <property type="component" value="Chromosome"/>
</dbReference>
<keyword evidence="3" id="KW-1185">Reference proteome</keyword>
<dbReference type="AlphaFoldDB" id="A0A518DGW7"/>
<dbReference type="InterPro" id="IPR011044">
    <property type="entry name" value="Quino_amine_DH_bsu"/>
</dbReference>
<evidence type="ECO:0000313" key="3">
    <source>
        <dbReference type="Proteomes" id="UP000317429"/>
    </source>
</evidence>